<dbReference type="Proteomes" id="UP001165306">
    <property type="component" value="Unassembled WGS sequence"/>
</dbReference>
<dbReference type="EMBL" id="JAMSLR010000009">
    <property type="protein sequence ID" value="MCM8749948.1"/>
    <property type="molecule type" value="Genomic_DNA"/>
</dbReference>
<dbReference type="Gene3D" id="3.30.70.360">
    <property type="match status" value="1"/>
</dbReference>
<evidence type="ECO:0000256" key="2">
    <source>
        <dbReference type="ARBA" id="ARBA00022723"/>
    </source>
</evidence>
<keyword evidence="1" id="KW-0645">Protease</keyword>
<evidence type="ECO:0000313" key="6">
    <source>
        <dbReference type="Proteomes" id="UP001165306"/>
    </source>
</evidence>
<dbReference type="SUPFAM" id="SSF53187">
    <property type="entry name" value="Zn-dependent exopeptidases"/>
    <property type="match status" value="1"/>
</dbReference>
<evidence type="ECO:0000256" key="1">
    <source>
        <dbReference type="ARBA" id="ARBA00022670"/>
    </source>
</evidence>
<reference evidence="5" key="1">
    <citation type="submission" date="2022-06" db="EMBL/GenBank/DDBJ databases">
        <title>CFH 74404 Thermomicrobiaceae sp.</title>
        <authorList>
            <person name="Ming H."/>
            <person name="Li W.-J."/>
            <person name="Zhao Z."/>
        </authorList>
    </citation>
    <scope>NUCLEOTIDE SEQUENCE</scope>
    <source>
        <strain evidence="5">CFH 74404</strain>
    </source>
</reference>
<keyword evidence="3" id="KW-0378">Hydrolase</keyword>
<dbReference type="GO" id="GO:0006508">
    <property type="term" value="P:proteolysis"/>
    <property type="evidence" value="ECO:0007669"/>
    <property type="project" value="UniProtKB-KW"/>
</dbReference>
<comment type="caution">
    <text evidence="5">The sequence shown here is derived from an EMBL/GenBank/DDBJ whole genome shotgun (WGS) entry which is preliminary data.</text>
</comment>
<dbReference type="Pfam" id="PF07687">
    <property type="entry name" value="M20_dimer"/>
    <property type="match status" value="1"/>
</dbReference>
<dbReference type="InterPro" id="IPR011650">
    <property type="entry name" value="Peptidase_M20_dimer"/>
</dbReference>
<dbReference type="RefSeq" id="WP_284057734.1">
    <property type="nucleotide sequence ID" value="NZ_JAMSLR010000009.1"/>
</dbReference>
<dbReference type="PANTHER" id="PTHR43270">
    <property type="entry name" value="BETA-ALA-HIS DIPEPTIDASE"/>
    <property type="match status" value="1"/>
</dbReference>
<accession>A0AA41WF66</accession>
<evidence type="ECO:0000256" key="3">
    <source>
        <dbReference type="ARBA" id="ARBA00022801"/>
    </source>
</evidence>
<protein>
    <submittedName>
        <fullName evidence="5">M20/M25/M40 family metallo-hydrolase</fullName>
    </submittedName>
</protein>
<dbReference type="PANTHER" id="PTHR43270:SF8">
    <property type="entry name" value="DI- AND TRIPEPTIDASE DUG2-RELATED"/>
    <property type="match status" value="1"/>
</dbReference>
<gene>
    <name evidence="5" type="ORF">NET02_12385</name>
</gene>
<dbReference type="Pfam" id="PF01546">
    <property type="entry name" value="Peptidase_M20"/>
    <property type="match status" value="1"/>
</dbReference>
<dbReference type="GO" id="GO:0046872">
    <property type="term" value="F:metal ion binding"/>
    <property type="evidence" value="ECO:0007669"/>
    <property type="project" value="UniProtKB-KW"/>
</dbReference>
<dbReference type="InterPro" id="IPR051458">
    <property type="entry name" value="Cyt/Met_Dipeptidase"/>
</dbReference>
<dbReference type="GO" id="GO:0009089">
    <property type="term" value="P:lysine biosynthetic process via diaminopimelate"/>
    <property type="evidence" value="ECO:0007669"/>
    <property type="project" value="TreeGrafter"/>
</dbReference>
<keyword evidence="6" id="KW-1185">Reference proteome</keyword>
<evidence type="ECO:0000313" key="5">
    <source>
        <dbReference type="EMBL" id="MCM8749948.1"/>
    </source>
</evidence>
<dbReference type="AlphaFoldDB" id="A0AA41WF66"/>
<dbReference type="GO" id="GO:0005829">
    <property type="term" value="C:cytosol"/>
    <property type="evidence" value="ECO:0007669"/>
    <property type="project" value="TreeGrafter"/>
</dbReference>
<dbReference type="InterPro" id="IPR002933">
    <property type="entry name" value="Peptidase_M20"/>
</dbReference>
<dbReference type="GO" id="GO:0008233">
    <property type="term" value="F:peptidase activity"/>
    <property type="evidence" value="ECO:0007669"/>
    <property type="project" value="UniProtKB-KW"/>
</dbReference>
<keyword evidence="2" id="KW-0479">Metal-binding</keyword>
<sequence>MGATNRDPRSEIAEVVKHRSEHYIDVLQQLIQIPSVGSRPDFLDRCARRIDTLIEDLGFESRVLPTPACPMVFGQSVPHLNAPTLLLTSHYDVQPAEPVEAWSVPPFEARQLGDKIIGRGATDAKGNLAALLAALDALRRVLGQYPLNIKLLFDGAEERGSPQLDEFLDTHAGLLKADAVVSFDAGFAPTDHPFIWLGSSGMLVLEVQATGSSKDLHSSRARLAPHAGWRLVHALASLRDTSGRITIQGFYDHVRPPDPDEFSILRSYPWDDSAYAEELGISEFPDNVTGIEALRKLLFEPSLTITGLDSGYTGPGWKEVLPAQAIARLEFRLVPNQTADDIYEKVERHFRAHQFEGITVTRLTSTDPTQSALNSPVTEAIMRAAKHVYGKPVAIKPRHESSGRQATWLAGKLGIAGAITGIGPPNWRGHAPDEFMLVPYFDDGIEYVANVILNFAELARFPDR</sequence>
<organism evidence="5 6">
    <name type="scientific">Thermalbibacter longus</name>
    <dbReference type="NCBI Taxonomy" id="2951981"/>
    <lineage>
        <taxon>Bacteria</taxon>
        <taxon>Pseudomonadati</taxon>
        <taxon>Thermomicrobiota</taxon>
        <taxon>Thermomicrobia</taxon>
        <taxon>Thermomicrobiales</taxon>
        <taxon>Thermomicrobiaceae</taxon>
        <taxon>Thermalbibacter</taxon>
    </lineage>
</organism>
<feature type="domain" description="Peptidase M20 dimerisation" evidence="4">
    <location>
        <begin position="208"/>
        <end position="355"/>
    </location>
</feature>
<dbReference type="Gene3D" id="3.40.630.10">
    <property type="entry name" value="Zn peptidases"/>
    <property type="match status" value="1"/>
</dbReference>
<evidence type="ECO:0000259" key="4">
    <source>
        <dbReference type="Pfam" id="PF07687"/>
    </source>
</evidence>
<dbReference type="GO" id="GO:0009014">
    <property type="term" value="F:succinyl-diaminopimelate desuccinylase activity"/>
    <property type="evidence" value="ECO:0007669"/>
    <property type="project" value="TreeGrafter"/>
</dbReference>
<proteinExistence type="predicted"/>
<name>A0AA41WF66_9BACT</name>